<dbReference type="EMBL" id="KN821040">
    <property type="protein sequence ID" value="KIJ05352.1"/>
    <property type="molecule type" value="Genomic_DNA"/>
</dbReference>
<protein>
    <submittedName>
        <fullName evidence="1">Uncharacterized protein</fullName>
    </submittedName>
</protein>
<dbReference type="SUPFAM" id="SSF82171">
    <property type="entry name" value="DPP6 N-terminal domain-like"/>
    <property type="match status" value="1"/>
</dbReference>
<evidence type="ECO:0000313" key="2">
    <source>
        <dbReference type="Proteomes" id="UP000053647"/>
    </source>
</evidence>
<evidence type="ECO:0000313" key="1">
    <source>
        <dbReference type="EMBL" id="KIJ05352.1"/>
    </source>
</evidence>
<reference evidence="1 2" key="1">
    <citation type="submission" date="2014-06" db="EMBL/GenBank/DDBJ databases">
        <authorList>
            <consortium name="DOE Joint Genome Institute"/>
            <person name="Kuo A."/>
            <person name="Kohler A."/>
            <person name="Nagy L.G."/>
            <person name="Floudas D."/>
            <person name="Copeland A."/>
            <person name="Barry K.W."/>
            <person name="Cichocki N."/>
            <person name="Veneault-Fourrey C."/>
            <person name="LaButti K."/>
            <person name="Lindquist E.A."/>
            <person name="Lipzen A."/>
            <person name="Lundell T."/>
            <person name="Morin E."/>
            <person name="Murat C."/>
            <person name="Sun H."/>
            <person name="Tunlid A."/>
            <person name="Henrissat B."/>
            <person name="Grigoriev I.V."/>
            <person name="Hibbett D.S."/>
            <person name="Martin F."/>
            <person name="Nordberg H.P."/>
            <person name="Cantor M.N."/>
            <person name="Hua S.X."/>
        </authorList>
    </citation>
    <scope>NUCLEOTIDE SEQUENCE [LARGE SCALE GENOMIC DNA]</scope>
    <source>
        <strain evidence="1 2">ATCC 200175</strain>
    </source>
</reference>
<accession>A0A0C9TAV5</accession>
<dbReference type="OrthoDB" id="3238562at2759"/>
<name>A0A0C9TAV5_PAXIN</name>
<dbReference type="AlphaFoldDB" id="A0A0C9TAV5"/>
<keyword evidence="2" id="KW-1185">Reference proteome</keyword>
<dbReference type="Proteomes" id="UP000053647">
    <property type="component" value="Unassembled WGS sequence"/>
</dbReference>
<organism evidence="1 2">
    <name type="scientific">Paxillus involutus ATCC 200175</name>
    <dbReference type="NCBI Taxonomy" id="664439"/>
    <lineage>
        <taxon>Eukaryota</taxon>
        <taxon>Fungi</taxon>
        <taxon>Dikarya</taxon>
        <taxon>Basidiomycota</taxon>
        <taxon>Agaricomycotina</taxon>
        <taxon>Agaricomycetes</taxon>
        <taxon>Agaricomycetidae</taxon>
        <taxon>Boletales</taxon>
        <taxon>Paxilineae</taxon>
        <taxon>Paxillaceae</taxon>
        <taxon>Paxillus</taxon>
    </lineage>
</organism>
<proteinExistence type="predicted"/>
<reference evidence="2" key="2">
    <citation type="submission" date="2015-01" db="EMBL/GenBank/DDBJ databases">
        <title>Evolutionary Origins and Diversification of the Mycorrhizal Mutualists.</title>
        <authorList>
            <consortium name="DOE Joint Genome Institute"/>
            <consortium name="Mycorrhizal Genomics Consortium"/>
            <person name="Kohler A."/>
            <person name="Kuo A."/>
            <person name="Nagy L.G."/>
            <person name="Floudas D."/>
            <person name="Copeland A."/>
            <person name="Barry K.W."/>
            <person name="Cichocki N."/>
            <person name="Veneault-Fourrey C."/>
            <person name="LaButti K."/>
            <person name="Lindquist E.A."/>
            <person name="Lipzen A."/>
            <person name="Lundell T."/>
            <person name="Morin E."/>
            <person name="Murat C."/>
            <person name="Riley R."/>
            <person name="Ohm R."/>
            <person name="Sun H."/>
            <person name="Tunlid A."/>
            <person name="Henrissat B."/>
            <person name="Grigoriev I.V."/>
            <person name="Hibbett D.S."/>
            <person name="Martin F."/>
        </authorList>
    </citation>
    <scope>NUCLEOTIDE SEQUENCE [LARGE SCALE GENOMIC DNA]</scope>
    <source>
        <strain evidence="2">ATCC 200175</strain>
    </source>
</reference>
<gene>
    <name evidence="1" type="ORF">PAXINDRAFT_93591</name>
</gene>
<dbReference type="HOGENOM" id="CLU_1744933_0_0_1"/>
<feature type="non-terminal residue" evidence="1">
    <location>
        <position position="1"/>
    </location>
</feature>
<sequence length="150" mass="16984">GYAAWSPESRLLAVWNLCDGVDLYWIDGDCPVWLRGFKSKIRWNNTKQVALGWDDEIMLNGGDNGEVYLWDVGSVFLVDVIPHGPEGHLVQTILYHSPWNKRHLIATASSDPQDCKPMVKVWAMVRSCVSVDVVSALSFSRMMFQKVMVL</sequence>